<organism evidence="2 3">
    <name type="scientific">Dorcoceras hygrometricum</name>
    <dbReference type="NCBI Taxonomy" id="472368"/>
    <lineage>
        <taxon>Eukaryota</taxon>
        <taxon>Viridiplantae</taxon>
        <taxon>Streptophyta</taxon>
        <taxon>Embryophyta</taxon>
        <taxon>Tracheophyta</taxon>
        <taxon>Spermatophyta</taxon>
        <taxon>Magnoliopsida</taxon>
        <taxon>eudicotyledons</taxon>
        <taxon>Gunneridae</taxon>
        <taxon>Pentapetalae</taxon>
        <taxon>asterids</taxon>
        <taxon>lamiids</taxon>
        <taxon>Lamiales</taxon>
        <taxon>Gesneriaceae</taxon>
        <taxon>Didymocarpoideae</taxon>
        <taxon>Trichosporeae</taxon>
        <taxon>Loxocarpinae</taxon>
        <taxon>Dorcoceras</taxon>
    </lineage>
</organism>
<dbReference type="Proteomes" id="UP000250235">
    <property type="component" value="Unassembled WGS sequence"/>
</dbReference>
<evidence type="ECO:0000313" key="3">
    <source>
        <dbReference type="Proteomes" id="UP000250235"/>
    </source>
</evidence>
<dbReference type="EMBL" id="KQ992992">
    <property type="protein sequence ID" value="KZV49675.1"/>
    <property type="molecule type" value="Genomic_DNA"/>
</dbReference>
<reference evidence="2 3" key="1">
    <citation type="journal article" date="2015" name="Proc. Natl. Acad. Sci. U.S.A.">
        <title>The resurrection genome of Boea hygrometrica: A blueprint for survival of dehydration.</title>
        <authorList>
            <person name="Xiao L."/>
            <person name="Yang G."/>
            <person name="Zhang L."/>
            <person name="Yang X."/>
            <person name="Zhao S."/>
            <person name="Ji Z."/>
            <person name="Zhou Q."/>
            <person name="Hu M."/>
            <person name="Wang Y."/>
            <person name="Chen M."/>
            <person name="Xu Y."/>
            <person name="Jin H."/>
            <person name="Xiao X."/>
            <person name="Hu G."/>
            <person name="Bao F."/>
            <person name="Hu Y."/>
            <person name="Wan P."/>
            <person name="Li L."/>
            <person name="Deng X."/>
            <person name="Kuang T."/>
            <person name="Xiang C."/>
            <person name="Zhu J.K."/>
            <person name="Oliver M.J."/>
            <person name="He Y."/>
        </authorList>
    </citation>
    <scope>NUCLEOTIDE SEQUENCE [LARGE SCALE GENOMIC DNA]</scope>
    <source>
        <strain evidence="3">cv. XS01</strain>
    </source>
</reference>
<accession>A0A2Z7CTH1</accession>
<proteinExistence type="predicted"/>
<feature type="compositionally biased region" description="Basic residues" evidence="1">
    <location>
        <begin position="40"/>
        <end position="61"/>
    </location>
</feature>
<evidence type="ECO:0000313" key="2">
    <source>
        <dbReference type="EMBL" id="KZV49675.1"/>
    </source>
</evidence>
<feature type="compositionally biased region" description="Pro residues" evidence="1">
    <location>
        <begin position="143"/>
        <end position="152"/>
    </location>
</feature>
<feature type="region of interest" description="Disordered" evidence="1">
    <location>
        <begin position="119"/>
        <end position="152"/>
    </location>
</feature>
<dbReference type="AlphaFoldDB" id="A0A2Z7CTH1"/>
<protein>
    <submittedName>
        <fullName evidence="2">Squamous cell carcinoma antigen recognized by T-cell 3</fullName>
    </submittedName>
</protein>
<sequence>MAQYQILARNPFGPPGTGPKQTLEVKNSVSTPPPAQRAAQGRKLRAPPHTTRAHGGGHLRAQRAWAPGSDQIHRETGTSMLAAVDLLIRSTTGNRTPSSVCTRRADEFDMKGISTTSIGYPRIKASGESSTTKHRLLHASGPHPIPPPNDPK</sequence>
<keyword evidence="3" id="KW-1185">Reference proteome</keyword>
<gene>
    <name evidence="2" type="ORF">F511_22631</name>
</gene>
<feature type="region of interest" description="Disordered" evidence="1">
    <location>
        <begin position="1"/>
        <end position="72"/>
    </location>
</feature>
<evidence type="ECO:0000256" key="1">
    <source>
        <dbReference type="SAM" id="MobiDB-lite"/>
    </source>
</evidence>
<name>A0A2Z7CTH1_9LAMI</name>